<evidence type="ECO:0000256" key="2">
    <source>
        <dbReference type="ARBA" id="ARBA00022837"/>
    </source>
</evidence>
<dbReference type="InParanoid" id="A0A7N2M7G4"/>
<evidence type="ECO:0000313" key="4">
    <source>
        <dbReference type="EnsemblPlants" id="QL07p048538:mrna"/>
    </source>
</evidence>
<dbReference type="SUPFAM" id="SSF49562">
    <property type="entry name" value="C2 domain (Calcium/lipid-binding domain, CaLB)"/>
    <property type="match status" value="1"/>
</dbReference>
<evidence type="ECO:0000313" key="5">
    <source>
        <dbReference type="Proteomes" id="UP000594261"/>
    </source>
</evidence>
<dbReference type="Gene3D" id="2.60.40.150">
    <property type="entry name" value="C2 domain"/>
    <property type="match status" value="1"/>
</dbReference>
<dbReference type="SMART" id="SM00239">
    <property type="entry name" value="C2"/>
    <property type="match status" value="1"/>
</dbReference>
<dbReference type="EMBL" id="LRBV02000007">
    <property type="status" value="NOT_ANNOTATED_CDS"/>
    <property type="molecule type" value="Genomic_DNA"/>
</dbReference>
<dbReference type="OMA" id="CVEYGDQ"/>
<sequence length="158" mass="17820">MKVSQWRRGAVALSKTDHREMASGILEVVLVDCKGIREKEFLVKMNPYVVIRYGNQECKSSVAGGEGKKPVWNEKFTFNAEYPGGEDHKYKLTFHIMDKHKISDDVFVGETIIYVKDVVSLGVETGKAELRRGKYRVVLPDKTYAGEICVAVNFTSNV</sequence>
<dbReference type="Gramene" id="QL07p048538:mrna">
    <property type="protein sequence ID" value="QL07p048538:mrna"/>
    <property type="gene ID" value="QL07p048538"/>
</dbReference>
<feature type="domain" description="C2" evidence="3">
    <location>
        <begin position="7"/>
        <end position="128"/>
    </location>
</feature>
<dbReference type="GO" id="GO:0046872">
    <property type="term" value="F:metal ion binding"/>
    <property type="evidence" value="ECO:0007669"/>
    <property type="project" value="UniProtKB-KW"/>
</dbReference>
<accession>A0A7N2M7G4</accession>
<name>A0A7N2M7G4_QUELO</name>
<reference evidence="4 5" key="1">
    <citation type="journal article" date="2016" name="G3 (Bethesda)">
        <title>First Draft Assembly and Annotation of the Genome of a California Endemic Oak Quercus lobata Nee (Fagaceae).</title>
        <authorList>
            <person name="Sork V.L."/>
            <person name="Fitz-Gibbon S.T."/>
            <person name="Puiu D."/>
            <person name="Crepeau M."/>
            <person name="Gugger P.F."/>
            <person name="Sherman R."/>
            <person name="Stevens K."/>
            <person name="Langley C.H."/>
            <person name="Pellegrini M."/>
            <person name="Salzberg S.L."/>
        </authorList>
    </citation>
    <scope>NUCLEOTIDE SEQUENCE [LARGE SCALE GENOMIC DNA]</scope>
    <source>
        <strain evidence="4 5">cv. SW786</strain>
    </source>
</reference>
<protein>
    <recommendedName>
        <fullName evidence="3">C2 domain-containing protein</fullName>
    </recommendedName>
</protein>
<dbReference type="Pfam" id="PF00168">
    <property type="entry name" value="C2"/>
    <property type="match status" value="1"/>
</dbReference>
<dbReference type="Proteomes" id="UP000594261">
    <property type="component" value="Chromosome 7"/>
</dbReference>
<proteinExistence type="predicted"/>
<organism evidence="4 5">
    <name type="scientific">Quercus lobata</name>
    <name type="common">Valley oak</name>
    <dbReference type="NCBI Taxonomy" id="97700"/>
    <lineage>
        <taxon>Eukaryota</taxon>
        <taxon>Viridiplantae</taxon>
        <taxon>Streptophyta</taxon>
        <taxon>Embryophyta</taxon>
        <taxon>Tracheophyta</taxon>
        <taxon>Spermatophyta</taxon>
        <taxon>Magnoliopsida</taxon>
        <taxon>eudicotyledons</taxon>
        <taxon>Gunneridae</taxon>
        <taxon>Pentapetalae</taxon>
        <taxon>rosids</taxon>
        <taxon>fabids</taxon>
        <taxon>Fagales</taxon>
        <taxon>Fagaceae</taxon>
        <taxon>Quercus</taxon>
    </lineage>
</organism>
<reference evidence="4" key="2">
    <citation type="submission" date="2021-01" db="UniProtKB">
        <authorList>
            <consortium name="EnsemblPlants"/>
        </authorList>
    </citation>
    <scope>IDENTIFICATION</scope>
</reference>
<dbReference type="EnsemblPlants" id="QL07p048538:mrna">
    <property type="protein sequence ID" value="QL07p048538:mrna"/>
    <property type="gene ID" value="QL07p048538"/>
</dbReference>
<dbReference type="PROSITE" id="PS50004">
    <property type="entry name" value="C2"/>
    <property type="match status" value="1"/>
</dbReference>
<dbReference type="InterPro" id="IPR035892">
    <property type="entry name" value="C2_domain_sf"/>
</dbReference>
<keyword evidence="1" id="KW-0479">Metal-binding</keyword>
<dbReference type="PANTHER" id="PTHR46502:SF22">
    <property type="entry name" value="C2 DOMAIN-CONTAINING PROTEIN"/>
    <property type="match status" value="1"/>
</dbReference>
<evidence type="ECO:0000256" key="1">
    <source>
        <dbReference type="ARBA" id="ARBA00022723"/>
    </source>
</evidence>
<dbReference type="PANTHER" id="PTHR46502">
    <property type="entry name" value="C2 DOMAIN-CONTAINING"/>
    <property type="match status" value="1"/>
</dbReference>
<evidence type="ECO:0000259" key="3">
    <source>
        <dbReference type="PROSITE" id="PS50004"/>
    </source>
</evidence>
<keyword evidence="5" id="KW-1185">Reference proteome</keyword>
<dbReference type="AlphaFoldDB" id="A0A7N2M7G4"/>
<dbReference type="InterPro" id="IPR000008">
    <property type="entry name" value="C2_dom"/>
</dbReference>
<keyword evidence="2" id="KW-0106">Calcium</keyword>